<evidence type="ECO:0000256" key="5">
    <source>
        <dbReference type="ARBA" id="ARBA00023004"/>
    </source>
</evidence>
<sequence length="341" mass="37318">MRHANVALFVPNNGCPHACSFCSQKTITGKAFQPEAADVVSAVETALSDLGQKSKFAEIAFFGGSFTAVERNYMISLLEAAYPYVKSGSFAGIRISTRPDAIDREVLSVLREYGVTTIELGAQSMDDRVLELNERGHTAEQVRTAAALIRSQGFFLGLQMMTGLYGDTLSGAVATAKQIAALNPDCVRIYPTIVLKGTKLGELYREGKYCPPGLEETVGLCANLLDLFEGKHIPVIRLGLHASPELERDMLAGPWHPAFRELCESRRMLDRIIRALRENQVPEGNITIRVNPTGVSVAVGQKKRNLQALSALGYSAKVERNLSLKQREFQIDLDGGKRICC</sequence>
<name>A0A6N8I1I0_9FIRM</name>
<dbReference type="SMART" id="SM00729">
    <property type="entry name" value="Elp3"/>
    <property type="match status" value="1"/>
</dbReference>
<dbReference type="InterPro" id="IPR007197">
    <property type="entry name" value="rSAM"/>
</dbReference>
<dbReference type="SFLD" id="SFLDS00029">
    <property type="entry name" value="Radical_SAM"/>
    <property type="match status" value="1"/>
</dbReference>
<gene>
    <name evidence="8" type="ORF">CAFE_26210</name>
    <name evidence="9" type="ORF">HCR03_02105</name>
</gene>
<dbReference type="SFLD" id="SFLDG01082">
    <property type="entry name" value="B12-binding_domain_containing"/>
    <property type="match status" value="1"/>
</dbReference>
<dbReference type="Pfam" id="PF04055">
    <property type="entry name" value="Radical_SAM"/>
    <property type="match status" value="1"/>
</dbReference>
<keyword evidence="4" id="KW-0479">Metal-binding</keyword>
<dbReference type="OrthoDB" id="9815044at2"/>
<evidence type="ECO:0000256" key="3">
    <source>
        <dbReference type="ARBA" id="ARBA00022691"/>
    </source>
</evidence>
<dbReference type="SUPFAM" id="SSF102114">
    <property type="entry name" value="Radical SAM enzymes"/>
    <property type="match status" value="1"/>
</dbReference>
<evidence type="ECO:0000313" key="11">
    <source>
        <dbReference type="Proteomes" id="UP000515909"/>
    </source>
</evidence>
<comment type="cofactor">
    <cofactor evidence="1">
        <name>[4Fe-4S] cluster</name>
        <dbReference type="ChEBI" id="CHEBI:49883"/>
    </cofactor>
</comment>
<dbReference type="GO" id="GO:0002926">
    <property type="term" value="P:tRNA wobble base 5-methoxycarbonylmethyl-2-thiouridinylation"/>
    <property type="evidence" value="ECO:0007669"/>
    <property type="project" value="TreeGrafter"/>
</dbReference>
<keyword evidence="2" id="KW-0004">4Fe-4S</keyword>
<organism evidence="8 10">
    <name type="scientific">Caproicibacter fermentans</name>
    <dbReference type="NCBI Taxonomy" id="2576756"/>
    <lineage>
        <taxon>Bacteria</taxon>
        <taxon>Bacillati</taxon>
        <taxon>Bacillota</taxon>
        <taxon>Clostridia</taxon>
        <taxon>Eubacteriales</taxon>
        <taxon>Acutalibacteraceae</taxon>
        <taxon>Caproicibacter</taxon>
    </lineage>
</organism>
<dbReference type="RefSeq" id="WP_156990920.1">
    <property type="nucleotide sequence ID" value="NZ_CP060286.1"/>
</dbReference>
<reference evidence="8 10" key="1">
    <citation type="submission" date="2019-09" db="EMBL/GenBank/DDBJ databases">
        <title>Genome sequence of Clostridium sp. EA1.</title>
        <authorList>
            <person name="Poehlein A."/>
            <person name="Bengelsdorf F.R."/>
            <person name="Daniel R."/>
        </authorList>
    </citation>
    <scope>NUCLEOTIDE SEQUENCE [LARGE SCALE GENOMIC DNA]</scope>
    <source>
        <strain evidence="8 10">EA1</strain>
    </source>
</reference>
<evidence type="ECO:0000313" key="9">
    <source>
        <dbReference type="EMBL" id="QNK41128.1"/>
    </source>
</evidence>
<dbReference type="GO" id="GO:0051539">
    <property type="term" value="F:4 iron, 4 sulfur cluster binding"/>
    <property type="evidence" value="ECO:0007669"/>
    <property type="project" value="UniProtKB-KW"/>
</dbReference>
<dbReference type="InterPro" id="IPR039661">
    <property type="entry name" value="ELP3"/>
</dbReference>
<dbReference type="AlphaFoldDB" id="A0A6N8I1I0"/>
<dbReference type="GO" id="GO:0046872">
    <property type="term" value="F:metal ion binding"/>
    <property type="evidence" value="ECO:0007669"/>
    <property type="project" value="UniProtKB-KW"/>
</dbReference>
<evidence type="ECO:0000313" key="8">
    <source>
        <dbReference type="EMBL" id="MVB11892.1"/>
    </source>
</evidence>
<dbReference type="InterPro" id="IPR032432">
    <property type="entry name" value="Radical_SAM_C"/>
</dbReference>
<dbReference type="KEGG" id="cfem:HCR03_02105"/>
<dbReference type="GO" id="GO:0005737">
    <property type="term" value="C:cytoplasm"/>
    <property type="evidence" value="ECO:0007669"/>
    <property type="project" value="TreeGrafter"/>
</dbReference>
<dbReference type="InterPro" id="IPR058240">
    <property type="entry name" value="rSAM_sf"/>
</dbReference>
<dbReference type="PANTHER" id="PTHR11135:SF0">
    <property type="entry name" value="ELONGATOR COMPLEX PROTEIN 3"/>
    <property type="match status" value="1"/>
</dbReference>
<feature type="domain" description="Radical SAM core" evidence="7">
    <location>
        <begin position="1"/>
        <end position="237"/>
    </location>
</feature>
<dbReference type="Proteomes" id="UP000469440">
    <property type="component" value="Unassembled WGS sequence"/>
</dbReference>
<dbReference type="Pfam" id="PF16199">
    <property type="entry name" value="Radical_SAM_C"/>
    <property type="match status" value="1"/>
</dbReference>
<evidence type="ECO:0000313" key="10">
    <source>
        <dbReference type="Proteomes" id="UP000469440"/>
    </source>
</evidence>
<evidence type="ECO:0000256" key="1">
    <source>
        <dbReference type="ARBA" id="ARBA00001966"/>
    </source>
</evidence>
<dbReference type="PANTHER" id="PTHR11135">
    <property type="entry name" value="HISTONE ACETYLTRANSFERASE-RELATED"/>
    <property type="match status" value="1"/>
</dbReference>
<dbReference type="CDD" id="cd01335">
    <property type="entry name" value="Radical_SAM"/>
    <property type="match status" value="1"/>
</dbReference>
<evidence type="ECO:0000256" key="2">
    <source>
        <dbReference type="ARBA" id="ARBA00022485"/>
    </source>
</evidence>
<reference evidence="9 11" key="2">
    <citation type="submission" date="2020-08" db="EMBL/GenBank/DDBJ databases">
        <title>The isolate Caproiciproducens sp. 7D4C2 produces n-caproate at mildly acidic conditions from hexoses: genome and rBOX comparison with related strains and chain-elongating bacteria.</title>
        <authorList>
            <person name="Esquivel-Elizondo S."/>
            <person name="Bagci C."/>
            <person name="Temovska M."/>
            <person name="Jeon B.S."/>
            <person name="Bessarab I."/>
            <person name="Williams R.B.H."/>
            <person name="Huson D.H."/>
            <person name="Angenent L.T."/>
        </authorList>
    </citation>
    <scope>NUCLEOTIDE SEQUENCE [LARGE SCALE GENOMIC DNA]</scope>
    <source>
        <strain evidence="9 11">7D4C2</strain>
    </source>
</reference>
<evidence type="ECO:0000256" key="4">
    <source>
        <dbReference type="ARBA" id="ARBA00022723"/>
    </source>
</evidence>
<dbReference type="PROSITE" id="PS51918">
    <property type="entry name" value="RADICAL_SAM"/>
    <property type="match status" value="1"/>
</dbReference>
<dbReference type="InterPro" id="IPR006638">
    <property type="entry name" value="Elp3/MiaA/NifB-like_rSAM"/>
</dbReference>
<dbReference type="Gene3D" id="3.80.30.20">
    <property type="entry name" value="tm_1862 like domain"/>
    <property type="match status" value="1"/>
</dbReference>
<dbReference type="EMBL" id="VWXL01000077">
    <property type="protein sequence ID" value="MVB11892.1"/>
    <property type="molecule type" value="Genomic_DNA"/>
</dbReference>
<dbReference type="GO" id="GO:0003824">
    <property type="term" value="F:catalytic activity"/>
    <property type="evidence" value="ECO:0007669"/>
    <property type="project" value="InterPro"/>
</dbReference>
<protein>
    <submittedName>
        <fullName evidence="9">Radical SAM protein</fullName>
    </submittedName>
</protein>
<evidence type="ECO:0000259" key="7">
    <source>
        <dbReference type="PROSITE" id="PS51918"/>
    </source>
</evidence>
<evidence type="ECO:0000256" key="6">
    <source>
        <dbReference type="ARBA" id="ARBA00023014"/>
    </source>
</evidence>
<accession>A0A6N8I1I0</accession>
<keyword evidence="6" id="KW-0411">Iron-sulfur</keyword>
<dbReference type="EMBL" id="CP060286">
    <property type="protein sequence ID" value="QNK41128.1"/>
    <property type="molecule type" value="Genomic_DNA"/>
</dbReference>
<keyword evidence="3" id="KW-0949">S-adenosyl-L-methionine</keyword>
<proteinExistence type="predicted"/>
<dbReference type="InterPro" id="IPR023404">
    <property type="entry name" value="rSAM_horseshoe"/>
</dbReference>
<dbReference type="SFLD" id="SFLDG01086">
    <property type="entry name" value="elongater_protein-like"/>
    <property type="match status" value="1"/>
</dbReference>
<keyword evidence="5" id="KW-0408">Iron</keyword>
<keyword evidence="10" id="KW-1185">Reference proteome</keyword>
<dbReference type="Proteomes" id="UP000515909">
    <property type="component" value="Chromosome"/>
</dbReference>
<accession>A0A7G8TBY7</accession>